<dbReference type="OrthoDB" id="4248066at2"/>
<dbReference type="AlphaFoldDB" id="A0A541BRQ5"/>
<proteinExistence type="predicted"/>
<feature type="domain" description="NAD(P)-binding" evidence="1">
    <location>
        <begin position="8"/>
        <end position="193"/>
    </location>
</feature>
<keyword evidence="3" id="KW-1185">Reference proteome</keyword>
<evidence type="ECO:0000313" key="2">
    <source>
        <dbReference type="EMBL" id="TQF75014.1"/>
    </source>
</evidence>
<dbReference type="PANTHER" id="PTHR15020">
    <property type="entry name" value="FLAVIN REDUCTASE-RELATED"/>
    <property type="match status" value="1"/>
</dbReference>
<reference evidence="2 3" key="1">
    <citation type="submission" date="2019-06" db="EMBL/GenBank/DDBJ databases">
        <title>Rhodococcus spaelei sp. nov., isolated from a cave.</title>
        <authorList>
            <person name="Lee S.D."/>
        </authorList>
    </citation>
    <scope>NUCLEOTIDE SEQUENCE [LARGE SCALE GENOMIC DNA]</scope>
    <source>
        <strain evidence="2 3">C9-5</strain>
    </source>
</reference>
<dbReference type="Gene3D" id="3.40.50.720">
    <property type="entry name" value="NAD(P)-binding Rossmann-like Domain"/>
    <property type="match status" value="1"/>
</dbReference>
<dbReference type="CDD" id="cd05243">
    <property type="entry name" value="SDR_a5"/>
    <property type="match status" value="1"/>
</dbReference>
<dbReference type="Proteomes" id="UP000316256">
    <property type="component" value="Unassembled WGS sequence"/>
</dbReference>
<dbReference type="InterPro" id="IPR016040">
    <property type="entry name" value="NAD(P)-bd_dom"/>
</dbReference>
<accession>A0A541BRQ5</accession>
<dbReference type="Pfam" id="PF13460">
    <property type="entry name" value="NAD_binding_10"/>
    <property type="match status" value="1"/>
</dbReference>
<dbReference type="RefSeq" id="WP_142095098.1">
    <property type="nucleotide sequence ID" value="NZ_VIGH01000001.1"/>
</dbReference>
<dbReference type="EMBL" id="VIGH01000001">
    <property type="protein sequence ID" value="TQF75014.1"/>
    <property type="molecule type" value="Genomic_DNA"/>
</dbReference>
<protein>
    <submittedName>
        <fullName evidence="2">SDR family oxidoreductase</fullName>
    </submittedName>
</protein>
<gene>
    <name evidence="2" type="ORF">FK531_02875</name>
</gene>
<sequence length="217" mass="22699">MARVVVIGGHGKVARHLARILSARADEVTAVIRNPEHTSDVEIVGATAVVADVENLDTPALAEVLRGHDAVVWSAGAGGGDPARTYAVDRDAAIRSMDACALAGVDRYLMVSYLGARTDHGVPPDNSFFAYAEAKAAADAYLRETALAWTILGPSTLTLEPGTGLIETGPDLTSRTVSREDVALVAAETLTRPHTAGKFIAFNNGDIPIGEALDSVR</sequence>
<dbReference type="InterPro" id="IPR036291">
    <property type="entry name" value="NAD(P)-bd_dom_sf"/>
</dbReference>
<comment type="caution">
    <text evidence="2">The sequence shown here is derived from an EMBL/GenBank/DDBJ whole genome shotgun (WGS) entry which is preliminary data.</text>
</comment>
<dbReference type="SUPFAM" id="SSF51735">
    <property type="entry name" value="NAD(P)-binding Rossmann-fold domains"/>
    <property type="match status" value="1"/>
</dbReference>
<organism evidence="2 3">
    <name type="scientific">Rhodococcus spelaei</name>
    <dbReference type="NCBI Taxonomy" id="2546320"/>
    <lineage>
        <taxon>Bacteria</taxon>
        <taxon>Bacillati</taxon>
        <taxon>Actinomycetota</taxon>
        <taxon>Actinomycetes</taxon>
        <taxon>Mycobacteriales</taxon>
        <taxon>Nocardiaceae</taxon>
        <taxon>Rhodococcus</taxon>
    </lineage>
</organism>
<name>A0A541BRQ5_9NOCA</name>
<evidence type="ECO:0000259" key="1">
    <source>
        <dbReference type="Pfam" id="PF13460"/>
    </source>
</evidence>
<evidence type="ECO:0000313" key="3">
    <source>
        <dbReference type="Proteomes" id="UP000316256"/>
    </source>
</evidence>
<dbReference type="PANTHER" id="PTHR15020:SF50">
    <property type="entry name" value="UPF0659 PROTEIN YMR090W"/>
    <property type="match status" value="1"/>
</dbReference>